<keyword evidence="1" id="KW-0175">Coiled coil</keyword>
<feature type="coiled-coil region" evidence="1">
    <location>
        <begin position="39"/>
        <end position="66"/>
    </location>
</feature>
<proteinExistence type="predicted"/>
<evidence type="ECO:0000256" key="2">
    <source>
        <dbReference type="SAM" id="Phobius"/>
    </source>
</evidence>
<evidence type="ECO:0000313" key="4">
    <source>
        <dbReference type="Proteomes" id="UP000886674"/>
    </source>
</evidence>
<feature type="transmembrane region" description="Helical" evidence="2">
    <location>
        <begin position="6"/>
        <end position="28"/>
    </location>
</feature>
<dbReference type="Proteomes" id="UP000886674">
    <property type="component" value="Unassembled WGS sequence"/>
</dbReference>
<dbReference type="EMBL" id="JAEPCR010000077">
    <property type="protein sequence ID" value="MCG7979583.1"/>
    <property type="molecule type" value="Genomic_DNA"/>
</dbReference>
<evidence type="ECO:0000256" key="1">
    <source>
        <dbReference type="SAM" id="Coils"/>
    </source>
</evidence>
<keyword evidence="2" id="KW-1133">Transmembrane helix</keyword>
<comment type="caution">
    <text evidence="3">The sequence shown here is derived from an EMBL/GenBank/DDBJ whole genome shotgun (WGS) entry which is preliminary data.</text>
</comment>
<accession>A0A9E4NLV9</accession>
<name>A0A9E4NLV9_9GAMM</name>
<evidence type="ECO:0000313" key="3">
    <source>
        <dbReference type="EMBL" id="MCG7979583.1"/>
    </source>
</evidence>
<dbReference type="AlphaFoldDB" id="A0A9E4NLV9"/>
<protein>
    <submittedName>
        <fullName evidence="3">Uncharacterized protein</fullName>
    </submittedName>
</protein>
<keyword evidence="2" id="KW-0812">Transmembrane</keyword>
<organism evidence="3 4">
    <name type="scientific">Candidatus Thiodiazotropha taylori</name>
    <dbReference type="NCBI Taxonomy" id="2792791"/>
    <lineage>
        <taxon>Bacteria</taxon>
        <taxon>Pseudomonadati</taxon>
        <taxon>Pseudomonadota</taxon>
        <taxon>Gammaproteobacteria</taxon>
        <taxon>Chromatiales</taxon>
        <taxon>Sedimenticolaceae</taxon>
        <taxon>Candidatus Thiodiazotropha</taxon>
    </lineage>
</organism>
<gene>
    <name evidence="3" type="ORF">JAY77_15750</name>
</gene>
<keyword evidence="2" id="KW-0472">Membrane</keyword>
<reference evidence="3" key="1">
    <citation type="journal article" date="2021" name="Proc. Natl. Acad. Sci. U.S.A.">
        <title>Global biogeography of chemosynthetic symbionts reveals both localized and globally distributed symbiont groups. .</title>
        <authorList>
            <person name="Osvatic J.T."/>
            <person name="Wilkins L.G.E."/>
            <person name="Leibrecht L."/>
            <person name="Leray M."/>
            <person name="Zauner S."/>
            <person name="Polzin J."/>
            <person name="Camacho Y."/>
            <person name="Gros O."/>
            <person name="van Gils J.A."/>
            <person name="Eisen J.A."/>
            <person name="Petersen J.M."/>
            <person name="Yuen B."/>
        </authorList>
    </citation>
    <scope>NUCLEOTIDE SEQUENCE</scope>
    <source>
        <strain evidence="3">MAGclacostrist055</strain>
    </source>
</reference>
<sequence>MTEVDVISAIGVSVVTGGVSSMATIKALGVHITYIREKLAEHGDAIRRAHERADELEDEMNRCKITIMKLHPGEDL</sequence>